<dbReference type="Proteomes" id="UP000286097">
    <property type="component" value="Unassembled WGS sequence"/>
</dbReference>
<evidence type="ECO:0000313" key="3">
    <source>
        <dbReference type="Proteomes" id="UP000282087"/>
    </source>
</evidence>
<sequence>MSMLTSDGSSMIHLQSEWTDKTNNTIFKHFGAVNLLETRRYNCMVCGDAICRACRHNEEVKVPWC</sequence>
<evidence type="ECO:0000313" key="2">
    <source>
        <dbReference type="EMBL" id="RQM13329.1"/>
    </source>
</evidence>
<protein>
    <recommendedName>
        <fullName evidence="5">FYVE zinc finger domain-containing protein</fullName>
    </recommendedName>
</protein>
<accession>A0A3M6VAQ3</accession>
<evidence type="ECO:0000313" key="1">
    <source>
        <dbReference type="EMBL" id="RMX63322.1"/>
    </source>
</evidence>
<dbReference type="EMBL" id="QKXF01000265">
    <property type="protein sequence ID" value="RQM13329.1"/>
    <property type="molecule type" value="Genomic_DNA"/>
</dbReference>
<name>A0A3M6VAQ3_9STRA</name>
<reference evidence="3 4" key="1">
    <citation type="submission" date="2018-06" db="EMBL/GenBank/DDBJ databases">
        <title>Comparative genomics of downy mildews reveals potential adaptations to biotrophy.</title>
        <authorList>
            <person name="Fletcher K."/>
            <person name="Klosterman S.J."/>
            <person name="Derevnina L."/>
            <person name="Martin F."/>
            <person name="Koike S."/>
            <person name="Reyes Chin-Wo S."/>
            <person name="Mou B."/>
            <person name="Michelmore R."/>
        </authorList>
    </citation>
    <scope>NUCLEOTIDE SEQUENCE [LARGE SCALE GENOMIC DNA]</scope>
    <source>
        <strain evidence="2 4">R13</strain>
        <strain evidence="1 3">R14</strain>
    </source>
</reference>
<evidence type="ECO:0000313" key="4">
    <source>
        <dbReference type="Proteomes" id="UP000286097"/>
    </source>
</evidence>
<organism evidence="1 3">
    <name type="scientific">Peronospora effusa</name>
    <dbReference type="NCBI Taxonomy" id="542832"/>
    <lineage>
        <taxon>Eukaryota</taxon>
        <taxon>Sar</taxon>
        <taxon>Stramenopiles</taxon>
        <taxon>Oomycota</taxon>
        <taxon>Peronosporomycetes</taxon>
        <taxon>Peronosporales</taxon>
        <taxon>Peronosporaceae</taxon>
        <taxon>Peronospora</taxon>
    </lineage>
</organism>
<dbReference type="EMBL" id="QLLG01000422">
    <property type="protein sequence ID" value="RMX63322.1"/>
    <property type="molecule type" value="Genomic_DNA"/>
</dbReference>
<comment type="caution">
    <text evidence="1">The sequence shown here is derived from an EMBL/GenBank/DDBJ whole genome shotgun (WGS) entry which is preliminary data.</text>
</comment>
<proteinExistence type="predicted"/>
<dbReference type="Proteomes" id="UP000282087">
    <property type="component" value="Unassembled WGS sequence"/>
</dbReference>
<evidence type="ECO:0008006" key="5">
    <source>
        <dbReference type="Google" id="ProtNLM"/>
    </source>
</evidence>
<gene>
    <name evidence="2" type="ORF">DD237_003844</name>
    <name evidence="1" type="ORF">DD238_007470</name>
</gene>
<dbReference type="AlphaFoldDB" id="A0A3M6VAQ3"/>
<dbReference type="VEuPathDB" id="FungiDB:DD237_003844"/>
<keyword evidence="3" id="KW-1185">Reference proteome</keyword>